<proteinExistence type="inferred from homology"/>
<feature type="transmembrane region" description="Helical" evidence="6">
    <location>
        <begin position="12"/>
        <end position="34"/>
    </location>
</feature>
<accession>A0A162R7C8</accession>
<evidence type="ECO:0000256" key="3">
    <source>
        <dbReference type="ARBA" id="ARBA00022692"/>
    </source>
</evidence>
<organism evidence="7 8">
    <name type="scientific">Clostridium magnum DSM 2767</name>
    <dbReference type="NCBI Taxonomy" id="1121326"/>
    <lineage>
        <taxon>Bacteria</taxon>
        <taxon>Bacillati</taxon>
        <taxon>Bacillota</taxon>
        <taxon>Clostridia</taxon>
        <taxon>Eubacteriales</taxon>
        <taxon>Clostridiaceae</taxon>
        <taxon>Clostridium</taxon>
    </lineage>
</organism>
<dbReference type="GO" id="GO:0033013">
    <property type="term" value="P:tetrapyrrole metabolic process"/>
    <property type="evidence" value="ECO:0007669"/>
    <property type="project" value="UniProtKB-ARBA"/>
</dbReference>
<evidence type="ECO:0000256" key="2">
    <source>
        <dbReference type="ARBA" id="ARBA00007524"/>
    </source>
</evidence>
<keyword evidence="3 6" id="KW-0812">Transmembrane</keyword>
<dbReference type="InterPro" id="IPR004307">
    <property type="entry name" value="TspO_MBR"/>
</dbReference>
<dbReference type="InterPro" id="IPR038330">
    <property type="entry name" value="TspO/MBR-related_sf"/>
</dbReference>
<dbReference type="FunFam" id="1.20.1260.100:FF:000001">
    <property type="entry name" value="translocator protein 2"/>
    <property type="match status" value="1"/>
</dbReference>
<feature type="transmembrane region" description="Helical" evidence="6">
    <location>
        <begin position="140"/>
        <end position="161"/>
    </location>
</feature>
<comment type="similarity">
    <text evidence="2">Belongs to the TspO/BZRP family.</text>
</comment>
<dbReference type="AlphaFoldDB" id="A0A162R7C8"/>
<evidence type="ECO:0000256" key="5">
    <source>
        <dbReference type="ARBA" id="ARBA00023136"/>
    </source>
</evidence>
<dbReference type="STRING" id="1121326.CLMAG_50310"/>
<evidence type="ECO:0000256" key="1">
    <source>
        <dbReference type="ARBA" id="ARBA00004141"/>
    </source>
</evidence>
<sequence>MINLFKVGDKKKLGALFLIIILTEALGFLSGYLAMSNRGLYDNLIKPSFSPPGWVFPIVWSILYLFMAIAFYRIWLNGKGGKDIRRAMKYYFIQLGLNLMWTVIFFRFKLYGLAFIELLLMLIFILLTTFKFYKIDKTAGILMIPYIIWVSFAGVLNYTIWMLNEM</sequence>
<keyword evidence="4 6" id="KW-1133">Transmembrane helix</keyword>
<evidence type="ECO:0000256" key="6">
    <source>
        <dbReference type="SAM" id="Phobius"/>
    </source>
</evidence>
<gene>
    <name evidence="7" type="ORF">CLMAG_50310</name>
</gene>
<dbReference type="GO" id="GO:0016020">
    <property type="term" value="C:membrane"/>
    <property type="evidence" value="ECO:0007669"/>
    <property type="project" value="UniProtKB-SubCell"/>
</dbReference>
<feature type="transmembrane region" description="Helical" evidence="6">
    <location>
        <begin position="114"/>
        <end position="133"/>
    </location>
</feature>
<dbReference type="Pfam" id="PF03073">
    <property type="entry name" value="TspO_MBR"/>
    <property type="match status" value="1"/>
</dbReference>
<evidence type="ECO:0000313" key="7">
    <source>
        <dbReference type="EMBL" id="KZL89540.1"/>
    </source>
</evidence>
<feature type="transmembrane region" description="Helical" evidence="6">
    <location>
        <begin position="54"/>
        <end position="76"/>
    </location>
</feature>
<name>A0A162R7C8_9CLOT</name>
<dbReference type="OrthoDB" id="9795496at2"/>
<dbReference type="PANTHER" id="PTHR10057:SF0">
    <property type="entry name" value="TRANSLOCATOR PROTEIN"/>
    <property type="match status" value="1"/>
</dbReference>
<evidence type="ECO:0000313" key="8">
    <source>
        <dbReference type="Proteomes" id="UP000076603"/>
    </source>
</evidence>
<dbReference type="EMBL" id="LWAE01000008">
    <property type="protein sequence ID" value="KZL89540.1"/>
    <property type="molecule type" value="Genomic_DNA"/>
</dbReference>
<dbReference type="PANTHER" id="PTHR10057">
    <property type="entry name" value="PERIPHERAL-TYPE BENZODIAZEPINE RECEPTOR"/>
    <property type="match status" value="1"/>
</dbReference>
<dbReference type="Proteomes" id="UP000076603">
    <property type="component" value="Unassembled WGS sequence"/>
</dbReference>
<comment type="subcellular location">
    <subcellularLocation>
        <location evidence="1">Membrane</location>
        <topology evidence="1">Multi-pass membrane protein</topology>
    </subcellularLocation>
</comment>
<comment type="caution">
    <text evidence="7">The sequence shown here is derived from an EMBL/GenBank/DDBJ whole genome shotgun (WGS) entry which is preliminary data.</text>
</comment>
<feature type="transmembrane region" description="Helical" evidence="6">
    <location>
        <begin position="88"/>
        <end position="108"/>
    </location>
</feature>
<dbReference type="PATRIC" id="fig|1121326.3.peg.5095"/>
<dbReference type="RefSeq" id="WP_139264117.1">
    <property type="nucleotide sequence ID" value="NZ_FQXL01000007.1"/>
</dbReference>
<keyword evidence="5 6" id="KW-0472">Membrane</keyword>
<reference evidence="7 8" key="1">
    <citation type="submission" date="2016-04" db="EMBL/GenBank/DDBJ databases">
        <title>Genome sequence of Clostridium magnum DSM 2767.</title>
        <authorList>
            <person name="Poehlein A."/>
            <person name="Uhlig R."/>
            <person name="Fischer R."/>
            <person name="Bahl H."/>
            <person name="Daniel R."/>
        </authorList>
    </citation>
    <scope>NUCLEOTIDE SEQUENCE [LARGE SCALE GENOMIC DNA]</scope>
    <source>
        <strain evidence="7 8">DSM 2767</strain>
    </source>
</reference>
<protein>
    <submittedName>
        <fullName evidence="7">TspO/MBR family protein</fullName>
    </submittedName>
</protein>
<evidence type="ECO:0000256" key="4">
    <source>
        <dbReference type="ARBA" id="ARBA00022989"/>
    </source>
</evidence>
<dbReference type="PIRSF" id="PIRSF005859">
    <property type="entry name" value="PBR"/>
    <property type="match status" value="1"/>
</dbReference>
<keyword evidence="8" id="KW-1185">Reference proteome</keyword>
<dbReference type="CDD" id="cd15904">
    <property type="entry name" value="TSPO_MBR"/>
    <property type="match status" value="1"/>
</dbReference>
<dbReference type="Gene3D" id="1.20.1260.100">
    <property type="entry name" value="TspO/MBR protein"/>
    <property type="match status" value="1"/>
</dbReference>